<dbReference type="InterPro" id="IPR011761">
    <property type="entry name" value="ATP-grasp"/>
</dbReference>
<evidence type="ECO:0000256" key="3">
    <source>
        <dbReference type="SAM" id="Phobius"/>
    </source>
</evidence>
<organism evidence="5 6">
    <name type="scientific">Moritella viscosa</name>
    <dbReference type="NCBI Taxonomy" id="80854"/>
    <lineage>
        <taxon>Bacteria</taxon>
        <taxon>Pseudomonadati</taxon>
        <taxon>Pseudomonadota</taxon>
        <taxon>Gammaproteobacteria</taxon>
        <taxon>Alteromonadales</taxon>
        <taxon>Moritellaceae</taxon>
        <taxon>Moritella</taxon>
    </lineage>
</organism>
<dbReference type="Gene3D" id="3.30.470.20">
    <property type="entry name" value="ATP-grasp fold, B domain"/>
    <property type="match status" value="1"/>
</dbReference>
<protein>
    <recommendedName>
        <fullName evidence="4">ATP-grasp domain-containing protein</fullName>
    </recommendedName>
</protein>
<proteinExistence type="predicted"/>
<feature type="compositionally biased region" description="Polar residues" evidence="2">
    <location>
        <begin position="272"/>
        <end position="290"/>
    </location>
</feature>
<dbReference type="Proteomes" id="UP000183794">
    <property type="component" value="Unassembled WGS sequence"/>
</dbReference>
<dbReference type="SUPFAM" id="SSF56059">
    <property type="entry name" value="Glutathione synthetase ATP-binding domain-like"/>
    <property type="match status" value="1"/>
</dbReference>
<feature type="region of interest" description="Disordered" evidence="2">
    <location>
        <begin position="271"/>
        <end position="290"/>
    </location>
</feature>
<evidence type="ECO:0000313" key="6">
    <source>
        <dbReference type="Proteomes" id="UP000183794"/>
    </source>
</evidence>
<dbReference type="EMBL" id="FPLD01000131">
    <property type="protein sequence ID" value="SGZ17583.1"/>
    <property type="molecule type" value="Genomic_DNA"/>
</dbReference>
<gene>
    <name evidence="5" type="ORF">NVI5450_4544</name>
</gene>
<dbReference type="AlphaFoldDB" id="A0A1L0F5U6"/>
<dbReference type="GO" id="GO:0046872">
    <property type="term" value="F:metal ion binding"/>
    <property type="evidence" value="ECO:0007669"/>
    <property type="project" value="InterPro"/>
</dbReference>
<evidence type="ECO:0000259" key="4">
    <source>
        <dbReference type="PROSITE" id="PS50975"/>
    </source>
</evidence>
<dbReference type="OrthoDB" id="9779168at2"/>
<reference evidence="5 6" key="1">
    <citation type="submission" date="2016-11" db="EMBL/GenBank/DDBJ databases">
        <authorList>
            <person name="Jaros S."/>
            <person name="Januszkiewicz K."/>
            <person name="Wedrychowicz H."/>
        </authorList>
    </citation>
    <scope>NUCLEOTIDE SEQUENCE [LARGE SCALE GENOMIC DNA]</scope>
    <source>
        <strain evidence="5">NVI 5450</strain>
    </source>
</reference>
<dbReference type="RefSeq" id="WP_075496836.1">
    <property type="nucleotide sequence ID" value="NZ_CAWRBC010000115.1"/>
</dbReference>
<keyword evidence="1" id="KW-0547">Nucleotide-binding</keyword>
<dbReference type="InterPro" id="IPR013815">
    <property type="entry name" value="ATP_grasp_subdomain_1"/>
</dbReference>
<keyword evidence="3" id="KW-0812">Transmembrane</keyword>
<keyword evidence="1" id="KW-0067">ATP-binding</keyword>
<keyword evidence="3" id="KW-1133">Transmembrane helix</keyword>
<dbReference type="Gene3D" id="3.30.1490.20">
    <property type="entry name" value="ATP-grasp fold, A domain"/>
    <property type="match status" value="1"/>
</dbReference>
<feature type="domain" description="ATP-grasp" evidence="4">
    <location>
        <begin position="37"/>
        <end position="240"/>
    </location>
</feature>
<keyword evidence="3" id="KW-0472">Membrane</keyword>
<evidence type="ECO:0000313" key="5">
    <source>
        <dbReference type="EMBL" id="SGZ17583.1"/>
    </source>
</evidence>
<accession>A0A1L0F5U6</accession>
<sequence length="290" mass="33663">MIIRGLLILHYLVFCFRFLTIPWRYFQLNARYFNNQKKIFSKQDLDAITPEEWRLNQYIDRSDLLPTRYPVFAKPEWGQNSAGVSCIRNYAELEALRSSPSYQAQNYLIQEAATGDIEFEVFVVRHPQKPSQFSVMSITQVINSSTDKFPVNGIYNNDTQYQDITNKLTPAEQQMLWQELNRMGDFTIARYSLKADSLDVLLQRQFKLVEVNLYVPMPLSLLSHNLTGLQKYQLLYNTTHSLAQLAQQLNGKKVTQGIFFNKLIAAKRGHNTRISSQDETSKATNLQMDQ</sequence>
<dbReference type="GO" id="GO:0003824">
    <property type="term" value="F:catalytic activity"/>
    <property type="evidence" value="ECO:0007669"/>
    <property type="project" value="UniProtKB-ARBA"/>
</dbReference>
<feature type="transmembrane region" description="Helical" evidence="3">
    <location>
        <begin position="7"/>
        <end position="26"/>
    </location>
</feature>
<dbReference type="GO" id="GO:0005524">
    <property type="term" value="F:ATP binding"/>
    <property type="evidence" value="ECO:0007669"/>
    <property type="project" value="UniProtKB-UniRule"/>
</dbReference>
<dbReference type="PROSITE" id="PS50975">
    <property type="entry name" value="ATP_GRASP"/>
    <property type="match status" value="1"/>
</dbReference>
<name>A0A1L0F5U6_9GAMM</name>
<evidence type="ECO:0000256" key="2">
    <source>
        <dbReference type="SAM" id="MobiDB-lite"/>
    </source>
</evidence>
<evidence type="ECO:0000256" key="1">
    <source>
        <dbReference type="PROSITE-ProRule" id="PRU00409"/>
    </source>
</evidence>